<proteinExistence type="predicted"/>
<feature type="transmembrane region" description="Helical" evidence="1">
    <location>
        <begin position="7"/>
        <end position="29"/>
    </location>
</feature>
<dbReference type="AlphaFoldDB" id="A0A133XMU6"/>
<keyword evidence="1" id="KW-0472">Membrane</keyword>
<keyword evidence="3" id="KW-1185">Reference proteome</keyword>
<organism evidence="2 3">
    <name type="scientific">Dechloromonas denitrificans</name>
    <dbReference type="NCBI Taxonomy" id="281362"/>
    <lineage>
        <taxon>Bacteria</taxon>
        <taxon>Pseudomonadati</taxon>
        <taxon>Pseudomonadota</taxon>
        <taxon>Betaproteobacteria</taxon>
        <taxon>Rhodocyclales</taxon>
        <taxon>Azonexaceae</taxon>
        <taxon>Dechloromonas</taxon>
    </lineage>
</organism>
<feature type="transmembrane region" description="Helical" evidence="1">
    <location>
        <begin position="41"/>
        <end position="58"/>
    </location>
</feature>
<comment type="caution">
    <text evidence="2">The sequence shown here is derived from an EMBL/GenBank/DDBJ whole genome shotgun (WGS) entry which is preliminary data.</text>
</comment>
<name>A0A133XMU6_9RHOO</name>
<reference evidence="2 3" key="1">
    <citation type="submission" date="2015-12" db="EMBL/GenBank/DDBJ databases">
        <title>Nitrous oxide reduction kinetics distinguish bacteria harboring typical versus atypical NosZ.</title>
        <authorList>
            <person name="Yoon S."/>
            <person name="Nissen S."/>
            <person name="Park D."/>
            <person name="Sanford R.A."/>
            <person name="Loeffler F.E."/>
        </authorList>
    </citation>
    <scope>NUCLEOTIDE SEQUENCE [LARGE SCALE GENOMIC DNA]</scope>
    <source>
        <strain evidence="2 3">ATCC BAA-841</strain>
    </source>
</reference>
<accession>A0A133XMU6</accession>
<protein>
    <submittedName>
        <fullName evidence="2">Uncharacterized protein</fullName>
    </submittedName>
</protein>
<dbReference type="Proteomes" id="UP000070186">
    <property type="component" value="Unassembled WGS sequence"/>
</dbReference>
<dbReference type="RefSeq" id="WP_066880888.1">
    <property type="nucleotide sequence ID" value="NZ_LODL01000007.1"/>
</dbReference>
<evidence type="ECO:0000256" key="1">
    <source>
        <dbReference type="SAM" id="Phobius"/>
    </source>
</evidence>
<feature type="transmembrane region" description="Helical" evidence="1">
    <location>
        <begin position="70"/>
        <end position="86"/>
    </location>
</feature>
<keyword evidence="1" id="KW-1133">Transmembrane helix</keyword>
<gene>
    <name evidence="2" type="ORF">AT959_04135</name>
</gene>
<keyword evidence="1" id="KW-0812">Transmembrane</keyword>
<dbReference type="EMBL" id="LODL01000007">
    <property type="protein sequence ID" value="KXB32254.1"/>
    <property type="molecule type" value="Genomic_DNA"/>
</dbReference>
<evidence type="ECO:0000313" key="3">
    <source>
        <dbReference type="Proteomes" id="UP000070186"/>
    </source>
</evidence>
<sequence>MDAGFTAFVFLIAILVAVGGSLLLVGYVGTLPASFTFGWRNWLPTLLLPVVGPLWFAWRHWKDFSRPGKQLFVGLALILLAILILYKGGPYIVNRMAAGVI</sequence>
<dbReference type="STRING" id="281362.AT959_04135"/>
<evidence type="ECO:0000313" key="2">
    <source>
        <dbReference type="EMBL" id="KXB32254.1"/>
    </source>
</evidence>